<reference evidence="1" key="1">
    <citation type="submission" date="2020-05" db="EMBL/GenBank/DDBJ databases">
        <title>WGS assembly of Panicum virgatum.</title>
        <authorList>
            <person name="Lovell J.T."/>
            <person name="Jenkins J."/>
            <person name="Shu S."/>
            <person name="Juenger T.E."/>
            <person name="Schmutz J."/>
        </authorList>
    </citation>
    <scope>NUCLEOTIDE SEQUENCE</scope>
    <source>
        <strain evidence="1">AP13</strain>
    </source>
</reference>
<protein>
    <submittedName>
        <fullName evidence="1">Uncharacterized protein</fullName>
    </submittedName>
</protein>
<evidence type="ECO:0000313" key="1">
    <source>
        <dbReference type="EMBL" id="KAG2582916.1"/>
    </source>
</evidence>
<dbReference type="Proteomes" id="UP000823388">
    <property type="component" value="Chromosome 6K"/>
</dbReference>
<keyword evidence="2" id="KW-1185">Reference proteome</keyword>
<name>A0A8T0RCH1_PANVG</name>
<dbReference type="AlphaFoldDB" id="A0A8T0RCH1"/>
<gene>
    <name evidence="1" type="ORF">PVAP13_6KG158000</name>
</gene>
<dbReference type="EMBL" id="CM029047">
    <property type="protein sequence ID" value="KAG2582916.1"/>
    <property type="molecule type" value="Genomic_DNA"/>
</dbReference>
<evidence type="ECO:0000313" key="2">
    <source>
        <dbReference type="Proteomes" id="UP000823388"/>
    </source>
</evidence>
<sequence length="67" mass="7318">MSDSMLPPPPWAEQHISPCRGCHPPRRGCLVAPHELVCFAWTSIASRCGGKRIKGGKAVLFCQHLGH</sequence>
<proteinExistence type="predicted"/>
<organism evidence="1 2">
    <name type="scientific">Panicum virgatum</name>
    <name type="common">Blackwell switchgrass</name>
    <dbReference type="NCBI Taxonomy" id="38727"/>
    <lineage>
        <taxon>Eukaryota</taxon>
        <taxon>Viridiplantae</taxon>
        <taxon>Streptophyta</taxon>
        <taxon>Embryophyta</taxon>
        <taxon>Tracheophyta</taxon>
        <taxon>Spermatophyta</taxon>
        <taxon>Magnoliopsida</taxon>
        <taxon>Liliopsida</taxon>
        <taxon>Poales</taxon>
        <taxon>Poaceae</taxon>
        <taxon>PACMAD clade</taxon>
        <taxon>Panicoideae</taxon>
        <taxon>Panicodae</taxon>
        <taxon>Paniceae</taxon>
        <taxon>Panicinae</taxon>
        <taxon>Panicum</taxon>
        <taxon>Panicum sect. Hiantes</taxon>
    </lineage>
</organism>
<comment type="caution">
    <text evidence="1">The sequence shown here is derived from an EMBL/GenBank/DDBJ whole genome shotgun (WGS) entry which is preliminary data.</text>
</comment>
<accession>A0A8T0RCH1</accession>